<feature type="chain" id="PRO_5040938939" evidence="8">
    <location>
        <begin position="24"/>
        <end position="307"/>
    </location>
</feature>
<evidence type="ECO:0000256" key="1">
    <source>
        <dbReference type="ARBA" id="ARBA00004196"/>
    </source>
</evidence>
<dbReference type="PRINTS" id="PR00691">
    <property type="entry name" value="ADHESINB"/>
</dbReference>
<keyword evidence="5 8" id="KW-0732">Signal</keyword>
<keyword evidence="3 6" id="KW-0813">Transport</keyword>
<evidence type="ECO:0000256" key="2">
    <source>
        <dbReference type="ARBA" id="ARBA00011028"/>
    </source>
</evidence>
<reference evidence="9" key="2">
    <citation type="submission" date="2023-01" db="EMBL/GenBank/DDBJ databases">
        <authorList>
            <person name="Sun Q."/>
            <person name="Evtushenko L."/>
        </authorList>
    </citation>
    <scope>NUCLEOTIDE SEQUENCE</scope>
    <source>
        <strain evidence="9">VKM B-1606</strain>
    </source>
</reference>
<dbReference type="InterPro" id="IPR006128">
    <property type="entry name" value="Lipoprotein_PsaA-like"/>
</dbReference>
<dbReference type="Pfam" id="PF01297">
    <property type="entry name" value="ZnuA"/>
    <property type="match status" value="1"/>
</dbReference>
<dbReference type="InterPro" id="IPR050492">
    <property type="entry name" value="Bact_metal-bind_prot9"/>
</dbReference>
<dbReference type="PRINTS" id="PR00690">
    <property type="entry name" value="ADHESNFAMILY"/>
</dbReference>
<evidence type="ECO:0000256" key="4">
    <source>
        <dbReference type="ARBA" id="ARBA00022723"/>
    </source>
</evidence>
<dbReference type="GO" id="GO:0030001">
    <property type="term" value="P:metal ion transport"/>
    <property type="evidence" value="ECO:0007669"/>
    <property type="project" value="InterPro"/>
</dbReference>
<dbReference type="GO" id="GO:0007155">
    <property type="term" value="P:cell adhesion"/>
    <property type="evidence" value="ECO:0007669"/>
    <property type="project" value="InterPro"/>
</dbReference>
<feature type="signal peptide" evidence="8">
    <location>
        <begin position="1"/>
        <end position="23"/>
    </location>
</feature>
<protein>
    <submittedName>
        <fullName evidence="9">Metal ABC transporter substrate-binding protein</fullName>
    </submittedName>
</protein>
<evidence type="ECO:0000313" key="10">
    <source>
        <dbReference type="Proteomes" id="UP001143400"/>
    </source>
</evidence>
<feature type="region of interest" description="Disordered" evidence="7">
    <location>
        <begin position="114"/>
        <end position="137"/>
    </location>
</feature>
<accession>A0A9W6MSR2</accession>
<evidence type="ECO:0000313" key="9">
    <source>
        <dbReference type="EMBL" id="GLK57025.1"/>
    </source>
</evidence>
<evidence type="ECO:0000256" key="3">
    <source>
        <dbReference type="ARBA" id="ARBA00022448"/>
    </source>
</evidence>
<dbReference type="SUPFAM" id="SSF53807">
    <property type="entry name" value="Helical backbone' metal receptor"/>
    <property type="match status" value="1"/>
</dbReference>
<comment type="similarity">
    <text evidence="2 6">Belongs to the bacterial solute-binding protein 9 family.</text>
</comment>
<organism evidence="9 10">
    <name type="scientific">Methylopila capsulata</name>
    <dbReference type="NCBI Taxonomy" id="61654"/>
    <lineage>
        <taxon>Bacteria</taxon>
        <taxon>Pseudomonadati</taxon>
        <taxon>Pseudomonadota</taxon>
        <taxon>Alphaproteobacteria</taxon>
        <taxon>Hyphomicrobiales</taxon>
        <taxon>Methylopilaceae</taxon>
        <taxon>Methylopila</taxon>
    </lineage>
</organism>
<proteinExistence type="inferred from homology"/>
<dbReference type="InterPro" id="IPR006129">
    <property type="entry name" value="AdhesinB"/>
</dbReference>
<feature type="compositionally biased region" description="Basic and acidic residues" evidence="7">
    <location>
        <begin position="120"/>
        <end position="135"/>
    </location>
</feature>
<reference evidence="9" key="1">
    <citation type="journal article" date="2014" name="Int. J. Syst. Evol. Microbiol.">
        <title>Complete genome sequence of Corynebacterium casei LMG S-19264T (=DSM 44701T), isolated from a smear-ripened cheese.</title>
        <authorList>
            <consortium name="US DOE Joint Genome Institute (JGI-PGF)"/>
            <person name="Walter F."/>
            <person name="Albersmeier A."/>
            <person name="Kalinowski J."/>
            <person name="Ruckert C."/>
        </authorList>
    </citation>
    <scope>NUCLEOTIDE SEQUENCE</scope>
    <source>
        <strain evidence="9">VKM B-1606</strain>
    </source>
</reference>
<dbReference type="RefSeq" id="WP_204951268.1">
    <property type="nucleotide sequence ID" value="NZ_BSFF01000003.1"/>
</dbReference>
<evidence type="ECO:0000256" key="6">
    <source>
        <dbReference type="RuleBase" id="RU003512"/>
    </source>
</evidence>
<dbReference type="PANTHER" id="PTHR42953:SF1">
    <property type="entry name" value="METAL-BINDING PROTEIN HI_0362-RELATED"/>
    <property type="match status" value="1"/>
</dbReference>
<comment type="caution">
    <text evidence="9">The sequence shown here is derived from an EMBL/GenBank/DDBJ whole genome shotgun (WGS) entry which is preliminary data.</text>
</comment>
<comment type="subcellular location">
    <subcellularLocation>
        <location evidence="1">Cell envelope</location>
    </subcellularLocation>
</comment>
<evidence type="ECO:0000256" key="5">
    <source>
        <dbReference type="ARBA" id="ARBA00022729"/>
    </source>
</evidence>
<evidence type="ECO:0000256" key="8">
    <source>
        <dbReference type="SAM" id="SignalP"/>
    </source>
</evidence>
<sequence>MMRMRSLLAAAVTAAFVVTPAAAEPVKALATFSIIGDLVRQVGGDRVTVETLVGPDGDAHVFSPAPADAKKAADAAVIFENGLGLEGWIDRLAKSSGAKGTVVIASKGVTAQTMEDEDDGHAKGHDHGHGHEVTDPHAWQSVPNAKLYVANIRDALIAADPEGKTAYEANATAYLATLDALDAEIRAGLAKIPAERRKIITSHDAFGYYAKAYGVEIISPQGVSTEAEASAKDVAKIIRQIKAEKIPAVFVENITDKRLVERIAKETGAAVGGTLYSDALSGPDGPAGTYVDMMRSNLRELTAALSS</sequence>
<dbReference type="AlphaFoldDB" id="A0A9W6MSR2"/>
<dbReference type="EMBL" id="BSFF01000003">
    <property type="protein sequence ID" value="GLK57025.1"/>
    <property type="molecule type" value="Genomic_DNA"/>
</dbReference>
<keyword evidence="4" id="KW-0479">Metal-binding</keyword>
<dbReference type="Gene3D" id="3.40.50.1980">
    <property type="entry name" value="Nitrogenase molybdenum iron protein domain"/>
    <property type="match status" value="2"/>
</dbReference>
<gene>
    <name evidence="9" type="ORF">GCM10008170_30440</name>
</gene>
<name>A0A9W6MSR2_9HYPH</name>
<dbReference type="GO" id="GO:0030313">
    <property type="term" value="C:cell envelope"/>
    <property type="evidence" value="ECO:0007669"/>
    <property type="project" value="UniProtKB-SubCell"/>
</dbReference>
<dbReference type="GO" id="GO:0046872">
    <property type="term" value="F:metal ion binding"/>
    <property type="evidence" value="ECO:0007669"/>
    <property type="project" value="UniProtKB-KW"/>
</dbReference>
<dbReference type="PANTHER" id="PTHR42953">
    <property type="entry name" value="HIGH-AFFINITY ZINC UPTAKE SYSTEM PROTEIN ZNUA-RELATED"/>
    <property type="match status" value="1"/>
</dbReference>
<dbReference type="InterPro" id="IPR006127">
    <property type="entry name" value="ZnuA-like"/>
</dbReference>
<evidence type="ECO:0000256" key="7">
    <source>
        <dbReference type="SAM" id="MobiDB-lite"/>
    </source>
</evidence>
<dbReference type="Proteomes" id="UP001143400">
    <property type="component" value="Unassembled WGS sequence"/>
</dbReference>